<reference evidence="2 3" key="1">
    <citation type="submission" date="2018-11" db="EMBL/GenBank/DDBJ databases">
        <title>Genome sequence of Apiotrichum porosum DSM 27194.</title>
        <authorList>
            <person name="Aliyu H."/>
            <person name="Gorte O."/>
            <person name="Ochsenreither K."/>
        </authorList>
    </citation>
    <scope>NUCLEOTIDE SEQUENCE [LARGE SCALE GENOMIC DNA]</scope>
    <source>
        <strain evidence="2 3">DSM 27194</strain>
    </source>
</reference>
<dbReference type="Gene3D" id="2.40.70.10">
    <property type="entry name" value="Acid Proteases"/>
    <property type="match status" value="1"/>
</dbReference>
<accession>A0A427Y123</accession>
<gene>
    <name evidence="2" type="ORF">EHS24_006257</name>
</gene>
<keyword evidence="3" id="KW-1185">Reference proteome</keyword>
<comment type="caution">
    <text evidence="2">The sequence shown here is derived from an EMBL/GenBank/DDBJ whole genome shotgun (WGS) entry which is preliminary data.</text>
</comment>
<proteinExistence type="predicted"/>
<dbReference type="RefSeq" id="XP_028478181.1">
    <property type="nucleotide sequence ID" value="XM_028621729.1"/>
</dbReference>
<dbReference type="Pfam" id="PF08284">
    <property type="entry name" value="RVP_2"/>
    <property type="match status" value="1"/>
</dbReference>
<dbReference type="STRING" id="105984.A0A427Y123"/>
<dbReference type="GeneID" id="39590800"/>
<dbReference type="InterPro" id="IPR021109">
    <property type="entry name" value="Peptidase_aspartic_dom_sf"/>
</dbReference>
<evidence type="ECO:0000256" key="1">
    <source>
        <dbReference type="SAM" id="MobiDB-lite"/>
    </source>
</evidence>
<evidence type="ECO:0000313" key="3">
    <source>
        <dbReference type="Proteomes" id="UP000279236"/>
    </source>
</evidence>
<organism evidence="2 3">
    <name type="scientific">Apiotrichum porosum</name>
    <dbReference type="NCBI Taxonomy" id="105984"/>
    <lineage>
        <taxon>Eukaryota</taxon>
        <taxon>Fungi</taxon>
        <taxon>Dikarya</taxon>
        <taxon>Basidiomycota</taxon>
        <taxon>Agaricomycotina</taxon>
        <taxon>Tremellomycetes</taxon>
        <taxon>Trichosporonales</taxon>
        <taxon>Trichosporonaceae</taxon>
        <taxon>Apiotrichum</taxon>
    </lineage>
</organism>
<dbReference type="CDD" id="cd00303">
    <property type="entry name" value="retropepsin_like"/>
    <property type="match status" value="1"/>
</dbReference>
<feature type="region of interest" description="Disordered" evidence="1">
    <location>
        <begin position="174"/>
        <end position="224"/>
    </location>
</feature>
<protein>
    <submittedName>
        <fullName evidence="2">Uncharacterized protein</fullName>
    </submittedName>
</protein>
<dbReference type="EMBL" id="RSCE01000003">
    <property type="protein sequence ID" value="RSH84733.1"/>
    <property type="molecule type" value="Genomic_DNA"/>
</dbReference>
<dbReference type="OrthoDB" id="6600758at2759"/>
<name>A0A427Y123_9TREE</name>
<feature type="region of interest" description="Disordered" evidence="1">
    <location>
        <begin position="106"/>
        <end position="146"/>
    </location>
</feature>
<feature type="compositionally biased region" description="Low complexity" evidence="1">
    <location>
        <begin position="134"/>
        <end position="146"/>
    </location>
</feature>
<dbReference type="Proteomes" id="UP000279236">
    <property type="component" value="Unassembled WGS sequence"/>
</dbReference>
<sequence>MFIYNVHAPHKTFALAAKANENSVALIERIITKASLLPAEAEVLRARRDGAGIVYEFEGERWALEDDDDLAIVNERFRADAETMASPSITLHINLPHSNGIMHHTTSFNGPPPSFVSASAQLQARTEKKKKSQSSRSGSRPASAAGSVIVASTVPSLPSSPLAASRVEHVHYVPPPSDPLTAANHLGIPNSEKMRSRSAQSMRSGMSTRSRRSKWGDDDAEPLGDTKRRQFNEFHASNGVRTVVGKVGNVDNVRMLLKSGYRHVYISRSFAMRHRLISSKQSPGFGGYSGLQILGQVPITIGSRTGIHTAMLSEEQHFDVVLGRAWLEKMNIKVDPLDQTLLTYMDSGETIPCDLVVLRDAKGEVITIT</sequence>
<dbReference type="SUPFAM" id="SSF50630">
    <property type="entry name" value="Acid proteases"/>
    <property type="match status" value="1"/>
</dbReference>
<evidence type="ECO:0000313" key="2">
    <source>
        <dbReference type="EMBL" id="RSH84733.1"/>
    </source>
</evidence>
<dbReference type="AlphaFoldDB" id="A0A427Y123"/>